<evidence type="ECO:0000256" key="4">
    <source>
        <dbReference type="ARBA" id="ARBA00022723"/>
    </source>
</evidence>
<dbReference type="Pfam" id="PF08282">
    <property type="entry name" value="Hydrolase_3"/>
    <property type="match status" value="1"/>
</dbReference>
<evidence type="ECO:0000256" key="7">
    <source>
        <dbReference type="PIRSR" id="PIRSR006118-2"/>
    </source>
</evidence>
<dbReference type="SFLD" id="SFLDG01136">
    <property type="entry name" value="C1.6:_Phosphoserine_Phosphatas"/>
    <property type="match status" value="1"/>
</dbReference>
<dbReference type="SFLD" id="SFLDG01138">
    <property type="entry name" value="C1.6.2:_Deoxy-d-mannose-octulo"/>
    <property type="match status" value="1"/>
</dbReference>
<feature type="binding site" evidence="7">
    <location>
        <position position="23"/>
    </location>
    <ligand>
        <name>Mg(2+)</name>
        <dbReference type="ChEBI" id="CHEBI:18420"/>
    </ligand>
</feature>
<dbReference type="GO" id="GO:0008781">
    <property type="term" value="F:N-acylneuraminate cytidylyltransferase activity"/>
    <property type="evidence" value="ECO:0007669"/>
    <property type="project" value="TreeGrafter"/>
</dbReference>
<sequence>MYKKEFNLNLEDRIRQIKVIAFDVDGVLTDGSIIISSGDEIKAYNVKDGLGITMARKLGFIIIFISGRGSASLEKRALELRVDYLITSCENKRAELDKILKALNMGYENVAYMGDDYNDLPILEVCGVSACPIDALEVVKERVDIVIEEFGGKGAARSLIEKILRVQGKLDEGIRLYFSDY</sequence>
<comment type="caution">
    <text evidence="8">The sequence shown here is derived from an EMBL/GenBank/DDBJ whole genome shotgun (WGS) entry which is preliminary data.</text>
</comment>
<dbReference type="InterPro" id="IPR050793">
    <property type="entry name" value="CMP-NeuNAc_synthase"/>
</dbReference>
<dbReference type="AlphaFoldDB" id="A0A7C5P8U8"/>
<evidence type="ECO:0000256" key="6">
    <source>
        <dbReference type="ARBA" id="ARBA00022842"/>
    </source>
</evidence>
<dbReference type="Gene3D" id="3.40.50.1000">
    <property type="entry name" value="HAD superfamily/HAD-like"/>
    <property type="match status" value="1"/>
</dbReference>
<dbReference type="InterPro" id="IPR023214">
    <property type="entry name" value="HAD_sf"/>
</dbReference>
<dbReference type="FunFam" id="3.40.50.1000:FF:000029">
    <property type="entry name" value="3-deoxy-D-manno-octulosonate 8-phosphate phosphatase KdsC"/>
    <property type="match status" value="1"/>
</dbReference>
<dbReference type="PANTHER" id="PTHR21485">
    <property type="entry name" value="HAD SUPERFAMILY MEMBERS CMAS AND KDSC"/>
    <property type="match status" value="1"/>
</dbReference>
<dbReference type="NCBIfam" id="TIGR01670">
    <property type="entry name" value="KdsC-phosphatas"/>
    <property type="match status" value="1"/>
</dbReference>
<dbReference type="PIRSF" id="PIRSF006118">
    <property type="entry name" value="KDO8-P_Ptase"/>
    <property type="match status" value="1"/>
</dbReference>
<evidence type="ECO:0000313" key="8">
    <source>
        <dbReference type="EMBL" id="HHI66125.1"/>
    </source>
</evidence>
<evidence type="ECO:0000256" key="2">
    <source>
        <dbReference type="ARBA" id="ARBA00005893"/>
    </source>
</evidence>
<feature type="binding site" evidence="7">
    <location>
        <position position="25"/>
    </location>
    <ligand>
        <name>substrate</name>
    </ligand>
</feature>
<dbReference type="SUPFAM" id="SSF56784">
    <property type="entry name" value="HAD-like"/>
    <property type="match status" value="1"/>
</dbReference>
<accession>A0A7C5P8U8</accession>
<protein>
    <submittedName>
        <fullName evidence="8">3-deoxy-D-manno-octulosonate 8-phosphate phosphatase</fullName>
        <ecNumber evidence="8">3.1.3.45</ecNumber>
    </submittedName>
</protein>
<name>A0A7C5P8U8_9BACT</name>
<evidence type="ECO:0000256" key="5">
    <source>
        <dbReference type="ARBA" id="ARBA00022801"/>
    </source>
</evidence>
<comment type="cofactor">
    <cofactor evidence="1 7">
        <name>Mg(2+)</name>
        <dbReference type="ChEBI" id="CHEBI:18420"/>
    </cofactor>
</comment>
<keyword evidence="6 7" id="KW-0460">Magnesium</keyword>
<organism evidence="8">
    <name type="scientific">Thermodesulfobium narugense</name>
    <dbReference type="NCBI Taxonomy" id="184064"/>
    <lineage>
        <taxon>Bacteria</taxon>
        <taxon>Pseudomonadati</taxon>
        <taxon>Thermodesulfobiota</taxon>
        <taxon>Thermodesulfobiia</taxon>
        <taxon>Thermodesulfobiales</taxon>
        <taxon>Thermodesulfobiaceae</taxon>
        <taxon>Thermodesulfobium</taxon>
    </lineage>
</organism>
<dbReference type="InterPro" id="IPR036412">
    <property type="entry name" value="HAD-like_sf"/>
</dbReference>
<dbReference type="GO" id="GO:0019143">
    <property type="term" value="F:3-deoxy-manno-octulosonate-8-phosphatase activity"/>
    <property type="evidence" value="ECO:0007669"/>
    <property type="project" value="UniProtKB-EC"/>
</dbReference>
<dbReference type="SFLD" id="SFLDS00003">
    <property type="entry name" value="Haloacid_Dehalogenase"/>
    <property type="match status" value="1"/>
</dbReference>
<dbReference type="PANTHER" id="PTHR21485:SF3">
    <property type="entry name" value="N-ACYLNEURAMINATE CYTIDYLYLTRANSFERASE"/>
    <property type="match status" value="1"/>
</dbReference>
<dbReference type="GO" id="GO:0046872">
    <property type="term" value="F:metal ion binding"/>
    <property type="evidence" value="ECO:0007669"/>
    <property type="project" value="UniProtKB-KW"/>
</dbReference>
<feature type="binding site" evidence="7">
    <location>
        <position position="115"/>
    </location>
    <ligand>
        <name>Mg(2+)</name>
        <dbReference type="ChEBI" id="CHEBI:18420"/>
    </ligand>
</feature>
<keyword evidence="4 7" id="KW-0479">Metal-binding</keyword>
<evidence type="ECO:0000256" key="1">
    <source>
        <dbReference type="ARBA" id="ARBA00001946"/>
    </source>
</evidence>
<dbReference type="EC" id="3.1.3.45" evidence="8"/>
<comment type="similarity">
    <text evidence="2">Belongs to the KdsC family.</text>
</comment>
<dbReference type="EMBL" id="DRUY01000209">
    <property type="protein sequence ID" value="HHI66125.1"/>
    <property type="molecule type" value="Genomic_DNA"/>
</dbReference>
<proteinExistence type="inferred from homology"/>
<evidence type="ECO:0000256" key="3">
    <source>
        <dbReference type="ARBA" id="ARBA00011881"/>
    </source>
</evidence>
<dbReference type="InterPro" id="IPR010023">
    <property type="entry name" value="KdsC_fam"/>
</dbReference>
<comment type="subunit">
    <text evidence="3">Homotetramer.</text>
</comment>
<reference evidence="8" key="1">
    <citation type="journal article" date="2020" name="mSystems">
        <title>Genome- and Community-Level Interaction Insights into Carbon Utilization and Element Cycling Functions of Hydrothermarchaeota in Hydrothermal Sediment.</title>
        <authorList>
            <person name="Zhou Z."/>
            <person name="Liu Y."/>
            <person name="Xu W."/>
            <person name="Pan J."/>
            <person name="Luo Z.H."/>
            <person name="Li M."/>
        </authorList>
    </citation>
    <scope>NUCLEOTIDE SEQUENCE [LARGE SCALE GENOMIC DNA]</scope>
    <source>
        <strain evidence="8">SpSt-1019</strain>
    </source>
</reference>
<gene>
    <name evidence="8" type="ORF">ENL70_06230</name>
</gene>
<keyword evidence="5 8" id="KW-0378">Hydrolase</keyword>